<evidence type="ECO:0000313" key="8">
    <source>
        <dbReference type="Proteomes" id="UP000317410"/>
    </source>
</evidence>
<sequence length="1457" mass="145583">MSLNTDVTHVRNRWGRRRSARTPAGLVTAALVASGLAVVVAPQAAVAAPALSCINTIYLTSSTDQSVRSLNLTSGAVSTTPVFTIPTGVGASANQIGVAADGLDAYYGTATSVVDYNAAAGTTTSSPKPAGVTNGTVGAVNPKTGLYYYGAYSGATLQLYVYDPATGVAAPGPVATVNVTDPPGGNGDIAFDKAGRLYLVNSSATLYRLYVVDGVVPTSGTGAVMSSVELTNGPATAAANGIAFASDGYLYLGAATTVQRANPITGAPTGPMINLTGASSTDLATCANPSTTEVVTTLPNGKDQPTDSTTVVVDGGSYGAPGTGPDFPASTVQPDGTTATEPGIVLPGETYTVRQTGNGTTDLSQYDTTWECRDTEGNVIASGEGNTATYTVPTGTDGASIVCTFANVLPLPVAVPDEGQITFGTPSVTLAGAVNDTPGNSAIDPSLTVFTSAAATNGGKTLITPEGTWTIGTDGQITFTPAAGYAGTTAPVEYQITDADGLISTSTATVTVRPGPAAVADTQQTTQGIPVAVSPLTGDTASQNADGTAGSIPTASLLFPAAGQPAGAVITGGGRTLTVDGEGVYVINPANGAVTFTPEPAFFGVAQPVAYTFTDSVGNTAGSTITITVTEVAPTAAPDSANTPFATEVTVDVLDNDIAGPGGPIDAGATILTSPGATNGGKTLVTPEGTWTVNADGTITFVPADGYSGTTPGVTYQLTNGAGQTATSTVTVTVRPGPVAAADTDTTGQNVDVSFTILGNDTPGLRADGSLGTFDMDSVRFVTTGLPAGSTVSGDGYELTVPGEGEYTFDPATGEVTFNPEAQFTGIATPVTYEVDDEAGNTASTTITITVTAITPVVVADAVKTPGDTAIEFDPLDNDAPGAETAPLDPSTVIFTSPAAADGGKSLVTPQGEWTIREDGTIRFEPAPGFEGVAGPIEYEVRDDNGTPARGTVTVTVGSGAVAGPDSGTTKQGQPVTVGVLTNDAPSDLGNPCEPGETNVPAGCDTGVFVPGSVVFPTDGQPEGAVVSNAGRTLTVAGEGVYTIDAATGVVTFAPEAAFSGTVTPVIYTAVDSHDVTVASTVTIVVTAVTPIAVDDTATTVFETPVTLELLANDTAGDEVVPLVPSLTVFPSAGQPAGVTVSEDGKTLTIAGQGTFVLNGDGDAVFTPDAGWSGATTPVNYRIEDENGTQREAAIRVTVRPGPTALADTASTSQGIAVTVSPLGNDTPSRNLDDSVGEWDAASVVFPVDGQPEGASVSEGGKTLTVPGQGVYTIDEETGAITFAPEPSFRGAATPVVYAVTDQLDNTTTATVTITVQGLDPVAKNDTITAAPGSPVTIDVLANDSGATGAPLNPASLQLVSTNGALVDRIVVPGEGTWTIVDGKIVFTPLPDFRGTTTPVTYSIADVNGVRTTATVTVTVTGGLPATGGDIPWLPIGGGLALLLGGLVLLIRRRRTA</sequence>
<dbReference type="InterPro" id="IPR019931">
    <property type="entry name" value="LPXTG_anchor"/>
</dbReference>
<dbReference type="InterPro" id="IPR013783">
    <property type="entry name" value="Ig-like_fold"/>
</dbReference>
<reference evidence="7 8" key="1">
    <citation type="submission" date="2019-06" db="EMBL/GenBank/DDBJ databases">
        <title>Whole genome shotgun sequence of Microbacterium liquefaciens NBRC 15037.</title>
        <authorList>
            <person name="Hosoyama A."/>
            <person name="Uohara A."/>
            <person name="Ohji S."/>
            <person name="Ichikawa N."/>
        </authorList>
    </citation>
    <scope>NUCLEOTIDE SEQUENCE [LARGE SCALE GENOMIC DNA]</scope>
    <source>
        <strain evidence="7 8">NBRC 15037</strain>
    </source>
</reference>
<comment type="caution">
    <text evidence="7">The sequence shown here is derived from an EMBL/GenBank/DDBJ whole genome shotgun (WGS) entry which is preliminary data.</text>
</comment>
<evidence type="ECO:0000256" key="1">
    <source>
        <dbReference type="ARBA" id="ARBA00022512"/>
    </source>
</evidence>
<dbReference type="NCBIfam" id="TIGR04225">
    <property type="entry name" value="CshA_fibril_rpt"/>
    <property type="match status" value="7"/>
</dbReference>
<evidence type="ECO:0000256" key="5">
    <source>
        <dbReference type="SAM" id="Phobius"/>
    </source>
</evidence>
<dbReference type="Gene3D" id="2.60.40.10">
    <property type="entry name" value="Immunoglobulins"/>
    <property type="match status" value="1"/>
</dbReference>
<dbReference type="RefSeq" id="WP_167497430.1">
    <property type="nucleotide sequence ID" value="NZ_BJNQ01000014.1"/>
</dbReference>
<dbReference type="SUPFAM" id="SSF63825">
    <property type="entry name" value="YWTD domain"/>
    <property type="match status" value="1"/>
</dbReference>
<feature type="domain" description="Gram-positive cocci surface proteins LPxTG" evidence="6">
    <location>
        <begin position="1424"/>
        <end position="1457"/>
    </location>
</feature>
<dbReference type="PROSITE" id="PS50847">
    <property type="entry name" value="GRAM_POS_ANCHORING"/>
    <property type="match status" value="1"/>
</dbReference>
<keyword evidence="3" id="KW-0732">Signal</keyword>
<dbReference type="InterPro" id="IPR026395">
    <property type="entry name" value="CshA_fibril"/>
</dbReference>
<protein>
    <recommendedName>
        <fullName evidence="6">Gram-positive cocci surface proteins LPxTG domain-containing protein</fullName>
    </recommendedName>
</protein>
<dbReference type="Proteomes" id="UP000317410">
    <property type="component" value="Unassembled WGS sequence"/>
</dbReference>
<keyword evidence="1" id="KW-0134">Cell wall</keyword>
<evidence type="ECO:0000256" key="3">
    <source>
        <dbReference type="ARBA" id="ARBA00022729"/>
    </source>
</evidence>
<keyword evidence="5" id="KW-0472">Membrane</keyword>
<proteinExistence type="predicted"/>
<keyword evidence="2" id="KW-0964">Secreted</keyword>
<evidence type="ECO:0000256" key="2">
    <source>
        <dbReference type="ARBA" id="ARBA00022525"/>
    </source>
</evidence>
<keyword evidence="4" id="KW-0572">Peptidoglycan-anchor</keyword>
<dbReference type="GO" id="GO:0005975">
    <property type="term" value="P:carbohydrate metabolic process"/>
    <property type="evidence" value="ECO:0007669"/>
    <property type="project" value="UniProtKB-ARBA"/>
</dbReference>
<keyword evidence="5" id="KW-1133">Transmembrane helix</keyword>
<gene>
    <name evidence="7" type="ORF">MLI01_21470</name>
</gene>
<dbReference type="NCBIfam" id="TIGR01167">
    <property type="entry name" value="LPXTG_anchor"/>
    <property type="match status" value="1"/>
</dbReference>
<evidence type="ECO:0000256" key="4">
    <source>
        <dbReference type="ARBA" id="ARBA00023088"/>
    </source>
</evidence>
<name>A0A4Y4B947_MICMQ</name>
<dbReference type="EMBL" id="BJNQ01000014">
    <property type="protein sequence ID" value="GEC76002.1"/>
    <property type="molecule type" value="Genomic_DNA"/>
</dbReference>
<accession>A0A4Y4B947</accession>
<evidence type="ECO:0000259" key="6">
    <source>
        <dbReference type="PROSITE" id="PS50847"/>
    </source>
</evidence>
<dbReference type="Pfam" id="PF19076">
    <property type="entry name" value="CshA_repeat"/>
    <property type="match status" value="8"/>
</dbReference>
<dbReference type="Pfam" id="PF17963">
    <property type="entry name" value="Big_9"/>
    <property type="match status" value="1"/>
</dbReference>
<feature type="transmembrane region" description="Helical" evidence="5">
    <location>
        <begin position="1433"/>
        <end position="1451"/>
    </location>
</feature>
<evidence type="ECO:0000313" key="7">
    <source>
        <dbReference type="EMBL" id="GEC76002.1"/>
    </source>
</evidence>
<organism evidence="7 8">
    <name type="scientific">Microbacterium maritypicum</name>
    <name type="common">Microbacterium liquefaciens</name>
    <dbReference type="NCBI Taxonomy" id="33918"/>
    <lineage>
        <taxon>Bacteria</taxon>
        <taxon>Bacillati</taxon>
        <taxon>Actinomycetota</taxon>
        <taxon>Actinomycetes</taxon>
        <taxon>Micrococcales</taxon>
        <taxon>Microbacteriaceae</taxon>
        <taxon>Microbacterium</taxon>
    </lineage>
</organism>
<keyword evidence="5" id="KW-0812">Transmembrane</keyword>